<evidence type="ECO:0000256" key="11">
    <source>
        <dbReference type="ARBA" id="ARBA00023319"/>
    </source>
</evidence>
<keyword evidence="11" id="KW-0393">Immunoglobulin domain</keyword>
<evidence type="ECO:0000256" key="13">
    <source>
        <dbReference type="SAM" id="SignalP"/>
    </source>
</evidence>
<keyword evidence="16" id="KW-1185">Reference proteome</keyword>
<dbReference type="GO" id="GO:0002250">
    <property type="term" value="P:adaptive immune response"/>
    <property type="evidence" value="ECO:0007669"/>
    <property type="project" value="UniProtKB-KW"/>
</dbReference>
<keyword evidence="8 12" id="KW-0472">Membrane</keyword>
<dbReference type="PROSITE" id="PS50835">
    <property type="entry name" value="IG_LIKE"/>
    <property type="match status" value="1"/>
</dbReference>
<dbReference type="GO" id="GO:0042110">
    <property type="term" value="P:T cell activation"/>
    <property type="evidence" value="ECO:0007669"/>
    <property type="project" value="TreeGrafter"/>
</dbReference>
<dbReference type="STRING" id="379532.ENSPCOP00000012818"/>
<evidence type="ECO:0000256" key="8">
    <source>
        <dbReference type="ARBA" id="ARBA00023136"/>
    </source>
</evidence>
<evidence type="ECO:0000313" key="15">
    <source>
        <dbReference type="Ensembl" id="ENSPCOP00000012818.1"/>
    </source>
</evidence>
<comment type="subcellular location">
    <subcellularLocation>
        <location evidence="1">Membrane</location>
        <topology evidence="1">Single-pass type I membrane protein</topology>
    </subcellularLocation>
</comment>
<keyword evidence="6 12" id="KW-1133">Transmembrane helix</keyword>
<dbReference type="FunFam" id="2.60.40.10:FF:000820">
    <property type="entry name" value="SLAM family member 7"/>
    <property type="match status" value="1"/>
</dbReference>
<protein>
    <submittedName>
        <fullName evidence="15">SLAM family member 7</fullName>
    </submittedName>
</protein>
<evidence type="ECO:0000256" key="7">
    <source>
        <dbReference type="ARBA" id="ARBA00023130"/>
    </source>
</evidence>
<keyword evidence="9" id="KW-1015">Disulfide bond</keyword>
<evidence type="ECO:0000256" key="3">
    <source>
        <dbReference type="ARBA" id="ARBA00022692"/>
    </source>
</evidence>
<dbReference type="InterPro" id="IPR013783">
    <property type="entry name" value="Ig-like_fold"/>
</dbReference>
<proteinExistence type="predicted"/>
<dbReference type="GO" id="GO:0009897">
    <property type="term" value="C:external side of plasma membrane"/>
    <property type="evidence" value="ECO:0007669"/>
    <property type="project" value="TreeGrafter"/>
</dbReference>
<evidence type="ECO:0000256" key="12">
    <source>
        <dbReference type="SAM" id="Phobius"/>
    </source>
</evidence>
<reference evidence="15" key="1">
    <citation type="submission" date="2025-08" db="UniProtKB">
        <authorList>
            <consortium name="Ensembl"/>
        </authorList>
    </citation>
    <scope>IDENTIFICATION</scope>
</reference>
<evidence type="ECO:0000256" key="10">
    <source>
        <dbReference type="ARBA" id="ARBA00023180"/>
    </source>
</evidence>
<evidence type="ECO:0000259" key="14">
    <source>
        <dbReference type="PROSITE" id="PS50835"/>
    </source>
</evidence>
<evidence type="ECO:0000256" key="6">
    <source>
        <dbReference type="ARBA" id="ARBA00022989"/>
    </source>
</evidence>
<dbReference type="GeneID" id="105806425"/>
<evidence type="ECO:0000256" key="4">
    <source>
        <dbReference type="ARBA" id="ARBA00022729"/>
    </source>
</evidence>
<dbReference type="KEGG" id="pcoq:105806425"/>
<dbReference type="Gene3D" id="2.60.40.10">
    <property type="entry name" value="Immunoglobulins"/>
    <property type="match status" value="2"/>
</dbReference>
<keyword evidence="10" id="KW-0325">Glycoprotein</keyword>
<keyword evidence="3 12" id="KW-0812">Transmembrane</keyword>
<evidence type="ECO:0000256" key="2">
    <source>
        <dbReference type="ARBA" id="ARBA00022588"/>
    </source>
</evidence>
<feature type="signal peptide" evidence="13">
    <location>
        <begin position="1"/>
        <end position="22"/>
    </location>
</feature>
<keyword evidence="4 13" id="KW-0732">Signal</keyword>
<dbReference type="OMA" id="DSIVWIF"/>
<keyword evidence="2" id="KW-0399">Innate immunity</keyword>
<dbReference type="Ensembl" id="ENSPCOT00000023420.1">
    <property type="protein sequence ID" value="ENSPCOP00000012818.1"/>
    <property type="gene ID" value="ENSPCOG00000017999.1"/>
</dbReference>
<dbReference type="CTD" id="57823"/>
<dbReference type="InterPro" id="IPR007110">
    <property type="entry name" value="Ig-like_dom"/>
</dbReference>
<dbReference type="GeneTree" id="ENSGT01030000234540"/>
<evidence type="ECO:0000256" key="5">
    <source>
        <dbReference type="ARBA" id="ARBA00022859"/>
    </source>
</evidence>
<dbReference type="AlphaFoldDB" id="A0A2K6FFR5"/>
<feature type="transmembrane region" description="Helical" evidence="12">
    <location>
        <begin position="227"/>
        <end position="248"/>
    </location>
</feature>
<evidence type="ECO:0000313" key="16">
    <source>
        <dbReference type="Proteomes" id="UP000233160"/>
    </source>
</evidence>
<sequence length="335" mass="37024">MAGSSTCLVLISLLWQLTGSAASGALKELVGALGGSVTFPLNAIEEQVDSISWTFNKTILVMVQPMGDEKVNVIVTQNRNKERMEFLGKGHSLKLSKLMKNDSGAYHVEIHRSLSLFPITQEYVLHVYEHLSKPKVTIGLQSNKNGTCTTNLTCSMANGGEDVTYSWEALGQAANETLDGSILPVSWRQGEGDMTFICMARNPISSNFSNPILVRKLCEGVPDSSMVLLHFLLVPILLSPLLMGLVLLSMRREKGKESIEEKKTTDIHQEIPNFCPHAGENTEYDTISYNHETIPKEDPVNTLYSTVQIPEKMKDPHSLPTAPDTSRLFSYENVI</sequence>
<dbReference type="InterPro" id="IPR015631">
    <property type="entry name" value="CD2/SLAM_rcpt"/>
</dbReference>
<organism evidence="15 16">
    <name type="scientific">Propithecus coquereli</name>
    <name type="common">Coquerel's sifaka</name>
    <name type="synonym">Propithecus verreauxi coquereli</name>
    <dbReference type="NCBI Taxonomy" id="379532"/>
    <lineage>
        <taxon>Eukaryota</taxon>
        <taxon>Metazoa</taxon>
        <taxon>Chordata</taxon>
        <taxon>Craniata</taxon>
        <taxon>Vertebrata</taxon>
        <taxon>Euteleostomi</taxon>
        <taxon>Mammalia</taxon>
        <taxon>Eutheria</taxon>
        <taxon>Euarchontoglires</taxon>
        <taxon>Primates</taxon>
        <taxon>Strepsirrhini</taxon>
        <taxon>Lemuriformes</taxon>
        <taxon>Indriidae</taxon>
        <taxon>Propithecus</taxon>
    </lineage>
</organism>
<gene>
    <name evidence="15" type="primary">SLAMF7</name>
</gene>
<dbReference type="InterPro" id="IPR036179">
    <property type="entry name" value="Ig-like_dom_sf"/>
</dbReference>
<feature type="chain" id="PRO_5014341381" evidence="13">
    <location>
        <begin position="23"/>
        <end position="335"/>
    </location>
</feature>
<reference evidence="15" key="2">
    <citation type="submission" date="2025-09" db="UniProtKB">
        <authorList>
            <consortium name="Ensembl"/>
        </authorList>
    </citation>
    <scope>IDENTIFICATION</scope>
</reference>
<dbReference type="GO" id="GO:0042802">
    <property type="term" value="F:identical protein binding"/>
    <property type="evidence" value="ECO:0007669"/>
    <property type="project" value="Ensembl"/>
</dbReference>
<accession>A0A2K6FFR5</accession>
<dbReference type="GO" id="GO:0045087">
    <property type="term" value="P:innate immune response"/>
    <property type="evidence" value="ECO:0007669"/>
    <property type="project" value="UniProtKB-KW"/>
</dbReference>
<name>A0A2K6FFR5_PROCO</name>
<dbReference type="FunFam" id="2.60.40.10:FF:000470">
    <property type="entry name" value="SLAM family member 7"/>
    <property type="match status" value="1"/>
</dbReference>
<evidence type="ECO:0000256" key="1">
    <source>
        <dbReference type="ARBA" id="ARBA00004479"/>
    </source>
</evidence>
<dbReference type="Proteomes" id="UP000233160">
    <property type="component" value="Unassembled WGS sequence"/>
</dbReference>
<keyword evidence="5" id="KW-0391">Immunity</keyword>
<dbReference type="PANTHER" id="PTHR12080">
    <property type="entry name" value="SIGNALING LYMPHOCYTIC ACTIVATION MOLECULE"/>
    <property type="match status" value="1"/>
</dbReference>
<keyword evidence="7" id="KW-1064">Adaptive immunity</keyword>
<dbReference type="OrthoDB" id="8963224at2759"/>
<dbReference type="SUPFAM" id="SSF48726">
    <property type="entry name" value="Immunoglobulin"/>
    <property type="match status" value="2"/>
</dbReference>
<feature type="domain" description="Ig-like" evidence="14">
    <location>
        <begin position="134"/>
        <end position="209"/>
    </location>
</feature>
<evidence type="ECO:0000256" key="9">
    <source>
        <dbReference type="ARBA" id="ARBA00023157"/>
    </source>
</evidence>
<dbReference type="PANTHER" id="PTHR12080:SF46">
    <property type="entry name" value="SLAM FAMILY MEMBER 7"/>
    <property type="match status" value="1"/>
</dbReference>
<dbReference type="RefSeq" id="XP_012494986.1">
    <property type="nucleotide sequence ID" value="XM_012639532.1"/>
</dbReference>